<organism evidence="2 3">
    <name type="scientific">Pleurodeles waltl</name>
    <name type="common">Iberian ribbed newt</name>
    <dbReference type="NCBI Taxonomy" id="8319"/>
    <lineage>
        <taxon>Eukaryota</taxon>
        <taxon>Metazoa</taxon>
        <taxon>Chordata</taxon>
        <taxon>Craniata</taxon>
        <taxon>Vertebrata</taxon>
        <taxon>Euteleostomi</taxon>
        <taxon>Amphibia</taxon>
        <taxon>Batrachia</taxon>
        <taxon>Caudata</taxon>
        <taxon>Salamandroidea</taxon>
        <taxon>Salamandridae</taxon>
        <taxon>Pleurodelinae</taxon>
        <taxon>Pleurodeles</taxon>
    </lineage>
</organism>
<evidence type="ECO:0000256" key="1">
    <source>
        <dbReference type="SAM" id="MobiDB-lite"/>
    </source>
</evidence>
<dbReference type="Proteomes" id="UP001066276">
    <property type="component" value="Chromosome 8"/>
</dbReference>
<keyword evidence="3" id="KW-1185">Reference proteome</keyword>
<sequence length="151" mass="17102">MDPSCSEGVDSAVTSGPEVQHTSANPRSRPGNERQRKPFRAVTRLHNSEGSDESGADECRTLSWETAKEDRDDKEGGGCAHDGRPNRRPSRRLEDPNQRHERRPAQALATLGEKHGLFRWVAFIRLRYQAQKCPFYHPKTNSVVEINQVLK</sequence>
<evidence type="ECO:0000313" key="2">
    <source>
        <dbReference type="EMBL" id="KAJ1115511.1"/>
    </source>
</evidence>
<name>A0AAV7NJ20_PLEWA</name>
<reference evidence="2" key="1">
    <citation type="journal article" date="2022" name="bioRxiv">
        <title>Sequencing and chromosome-scale assembly of the giantPleurodeles waltlgenome.</title>
        <authorList>
            <person name="Brown T."/>
            <person name="Elewa A."/>
            <person name="Iarovenko S."/>
            <person name="Subramanian E."/>
            <person name="Araus A.J."/>
            <person name="Petzold A."/>
            <person name="Susuki M."/>
            <person name="Suzuki K.-i.T."/>
            <person name="Hayashi T."/>
            <person name="Toyoda A."/>
            <person name="Oliveira C."/>
            <person name="Osipova E."/>
            <person name="Leigh N.D."/>
            <person name="Simon A."/>
            <person name="Yun M.H."/>
        </authorList>
    </citation>
    <scope>NUCLEOTIDE SEQUENCE</scope>
    <source>
        <strain evidence="2">20211129_DDA</strain>
        <tissue evidence="2">Liver</tissue>
    </source>
</reference>
<gene>
    <name evidence="2" type="ORF">NDU88_003735</name>
</gene>
<accession>A0AAV7NJ20</accession>
<dbReference type="EMBL" id="JANPWB010000012">
    <property type="protein sequence ID" value="KAJ1115511.1"/>
    <property type="molecule type" value="Genomic_DNA"/>
</dbReference>
<feature type="region of interest" description="Disordered" evidence="1">
    <location>
        <begin position="1"/>
        <end position="104"/>
    </location>
</feature>
<evidence type="ECO:0000313" key="3">
    <source>
        <dbReference type="Proteomes" id="UP001066276"/>
    </source>
</evidence>
<protein>
    <submittedName>
        <fullName evidence="2">Uncharacterized protein</fullName>
    </submittedName>
</protein>
<comment type="caution">
    <text evidence="2">The sequence shown here is derived from an EMBL/GenBank/DDBJ whole genome shotgun (WGS) entry which is preliminary data.</text>
</comment>
<dbReference type="AlphaFoldDB" id="A0AAV7NJ20"/>
<feature type="compositionally biased region" description="Basic and acidic residues" evidence="1">
    <location>
        <begin position="66"/>
        <end position="99"/>
    </location>
</feature>
<proteinExistence type="predicted"/>